<dbReference type="InterPro" id="IPR005117">
    <property type="entry name" value="NiRdtase/SiRdtase_haem-b_fer"/>
</dbReference>
<dbReference type="GO" id="GO:0050311">
    <property type="term" value="F:sulfite reductase (ferredoxin) activity"/>
    <property type="evidence" value="ECO:0007669"/>
    <property type="project" value="TreeGrafter"/>
</dbReference>
<feature type="non-terminal residue" evidence="8">
    <location>
        <position position="597"/>
    </location>
</feature>
<dbReference type="OrthoDB" id="1688044at2759"/>
<evidence type="ECO:0000259" key="7">
    <source>
        <dbReference type="Pfam" id="PF03460"/>
    </source>
</evidence>
<comment type="similarity">
    <text evidence="3">Belongs to the nitrite and sulfite reductase 4Fe-4S domain family.</text>
</comment>
<dbReference type="PROSITE" id="PS00365">
    <property type="entry name" value="NIR_SIR"/>
    <property type="match status" value="1"/>
</dbReference>
<dbReference type="GO" id="GO:0000103">
    <property type="term" value="P:sulfate assimilation"/>
    <property type="evidence" value="ECO:0007669"/>
    <property type="project" value="TreeGrafter"/>
</dbReference>
<gene>
    <name evidence="8" type="ORF">IV203_006578</name>
</gene>
<dbReference type="InterPro" id="IPR045169">
    <property type="entry name" value="NO2/SO3_Rdtase_4Fe4S_prot"/>
</dbReference>
<feature type="domain" description="Nitrite/Sulfite reductase ferredoxin-like" evidence="7">
    <location>
        <begin position="373"/>
        <end position="440"/>
    </location>
</feature>
<evidence type="ECO:0000313" key="9">
    <source>
        <dbReference type="Proteomes" id="UP000693970"/>
    </source>
</evidence>
<evidence type="ECO:0000256" key="5">
    <source>
        <dbReference type="ARBA" id="ARBA00023002"/>
    </source>
</evidence>
<organism evidence="8 9">
    <name type="scientific">Nitzschia inconspicua</name>
    <dbReference type="NCBI Taxonomy" id="303405"/>
    <lineage>
        <taxon>Eukaryota</taxon>
        <taxon>Sar</taxon>
        <taxon>Stramenopiles</taxon>
        <taxon>Ochrophyta</taxon>
        <taxon>Bacillariophyta</taxon>
        <taxon>Bacillariophyceae</taxon>
        <taxon>Bacillariophycidae</taxon>
        <taxon>Bacillariales</taxon>
        <taxon>Bacillariaceae</taxon>
        <taxon>Nitzschia</taxon>
    </lineage>
</organism>
<keyword evidence="5" id="KW-0560">Oxidoreductase</keyword>
<comment type="cofactor">
    <cofactor evidence="2">
        <name>[4Fe-4S] cluster</name>
        <dbReference type="ChEBI" id="CHEBI:49883"/>
    </cofactor>
</comment>
<keyword evidence="4" id="KW-0408">Iron</keyword>
<keyword evidence="4" id="KW-0479">Metal-binding</keyword>
<dbReference type="PANTHER" id="PTHR11493">
    <property type="entry name" value="SULFITE REDUCTASE [NADPH] SUBUNIT BETA-RELATED"/>
    <property type="match status" value="1"/>
</dbReference>
<dbReference type="PANTHER" id="PTHR11493:SF47">
    <property type="entry name" value="SULFITE REDUCTASE [NADPH] SUBUNIT BETA"/>
    <property type="match status" value="1"/>
</dbReference>
<dbReference type="InterPro" id="IPR006067">
    <property type="entry name" value="NO2/SO3_Rdtase_4Fe4S_dom"/>
</dbReference>
<keyword evidence="9" id="KW-1185">Reference proteome</keyword>
<dbReference type="AlphaFoldDB" id="A0A9K3KAE6"/>
<feature type="domain" description="Nitrite/Sulfite reductase ferredoxin-like" evidence="7">
    <location>
        <begin position="100"/>
        <end position="158"/>
    </location>
</feature>
<dbReference type="Proteomes" id="UP000693970">
    <property type="component" value="Unassembled WGS sequence"/>
</dbReference>
<keyword evidence="4" id="KW-0411">Iron-sulfur</keyword>
<dbReference type="Pfam" id="PF03460">
    <property type="entry name" value="NIR_SIR_ferr"/>
    <property type="match status" value="2"/>
</dbReference>
<feature type="domain" description="Nitrite/sulphite reductase 4Fe-4S" evidence="6">
    <location>
        <begin position="205"/>
        <end position="355"/>
    </location>
</feature>
<reference evidence="8" key="1">
    <citation type="journal article" date="2021" name="Sci. Rep.">
        <title>Diploid genomic architecture of Nitzschia inconspicua, an elite biomass production diatom.</title>
        <authorList>
            <person name="Oliver A."/>
            <person name="Podell S."/>
            <person name="Pinowska A."/>
            <person name="Traller J.C."/>
            <person name="Smith S.R."/>
            <person name="McClure R."/>
            <person name="Beliaev A."/>
            <person name="Bohutskyi P."/>
            <person name="Hill E.A."/>
            <person name="Rabines A."/>
            <person name="Zheng H."/>
            <person name="Allen L.Z."/>
            <person name="Kuo A."/>
            <person name="Grigoriev I.V."/>
            <person name="Allen A.E."/>
            <person name="Hazlebeck D."/>
            <person name="Allen E.E."/>
        </authorList>
    </citation>
    <scope>NUCLEOTIDE SEQUENCE</scope>
    <source>
        <strain evidence="8">Hildebrandi</strain>
    </source>
</reference>
<keyword evidence="4" id="KW-0004">4Fe-4S</keyword>
<evidence type="ECO:0000256" key="3">
    <source>
        <dbReference type="ARBA" id="ARBA00010429"/>
    </source>
</evidence>
<proteinExistence type="inferred from homology"/>
<protein>
    <submittedName>
        <fullName evidence="8">Sulfite reductase ferredoxin</fullName>
    </submittedName>
</protein>
<evidence type="ECO:0000256" key="4">
    <source>
        <dbReference type="ARBA" id="ARBA00022485"/>
    </source>
</evidence>
<dbReference type="InterPro" id="IPR006066">
    <property type="entry name" value="NO2/SO3_Rdtase_FeS/sirohaem_BS"/>
</dbReference>
<dbReference type="GO" id="GO:0020037">
    <property type="term" value="F:heme binding"/>
    <property type="evidence" value="ECO:0007669"/>
    <property type="project" value="InterPro"/>
</dbReference>
<comment type="cofactor">
    <cofactor evidence="1">
        <name>siroheme</name>
        <dbReference type="ChEBI" id="CHEBI:60052"/>
    </cofactor>
</comment>
<evidence type="ECO:0000256" key="2">
    <source>
        <dbReference type="ARBA" id="ARBA00001966"/>
    </source>
</evidence>
<dbReference type="FunFam" id="3.30.413.10:FF:000014">
    <property type="entry name" value="Sulfite reductase [ferredoxin], chloroplastic"/>
    <property type="match status" value="1"/>
</dbReference>
<dbReference type="GO" id="GO:0016002">
    <property type="term" value="F:sulfite reductase activity"/>
    <property type="evidence" value="ECO:0007669"/>
    <property type="project" value="TreeGrafter"/>
</dbReference>
<evidence type="ECO:0000256" key="1">
    <source>
        <dbReference type="ARBA" id="ARBA00001929"/>
    </source>
</evidence>
<reference evidence="8" key="2">
    <citation type="submission" date="2021-04" db="EMBL/GenBank/DDBJ databases">
        <authorList>
            <person name="Podell S."/>
        </authorList>
    </citation>
    <scope>NUCLEOTIDE SEQUENCE</scope>
    <source>
        <strain evidence="8">Hildebrandi</strain>
    </source>
</reference>
<evidence type="ECO:0000259" key="6">
    <source>
        <dbReference type="Pfam" id="PF01077"/>
    </source>
</evidence>
<name>A0A9K3KAE6_9STRA</name>
<dbReference type="GO" id="GO:0051539">
    <property type="term" value="F:4 iron, 4 sulfur cluster binding"/>
    <property type="evidence" value="ECO:0007669"/>
    <property type="project" value="UniProtKB-KW"/>
</dbReference>
<dbReference type="Pfam" id="PF01077">
    <property type="entry name" value="NIR_SIR"/>
    <property type="match status" value="1"/>
</dbReference>
<dbReference type="EMBL" id="JAGRRH010000028">
    <property type="protein sequence ID" value="KAG7340174.1"/>
    <property type="molecule type" value="Genomic_DNA"/>
</dbReference>
<dbReference type="GO" id="GO:0009337">
    <property type="term" value="C:sulfite reductase complex (NADPH)"/>
    <property type="evidence" value="ECO:0007669"/>
    <property type="project" value="TreeGrafter"/>
</dbReference>
<sequence length="597" mass="67555">TTTVSSIRYPESTTALTNIFHTRTKRHLQRIVIEYGLGEAFSQKKISKLETLKISSDNLRHPLKEELYTEEIGISKDAYQILKYHGSYQQSNREIRGKVKDYQFMLRLKQPAGELPPDLYRLLDDLSAKHGQGDLRATTRQCFQMHGILKGGLKTVISSIMNIGSSTVGACGDVNRNVMTTPAPFKTPEYEYAREYSKVFAHLFRPMTPAFTEIWLDGEKVATAEVWGKEVEKFNVDEVMKYDSGRGIILDHPVEPLYGDRYLPRKFKIGVTVPGDNSLDVYTNDIGVVVITNDAGELEGFNVMVGGGMGRTHNKETTFARAADHMGFVPKEDIMECLKAILAAQRDHGNRDKIQPWREMKEWKYNDWMGWWEQGDGKLFYGLHVDNGRVKDEGTFRLKTALRVIADRYNLPMILSPTQSIIFKDIEPKDKEGIEAVLAEHGIKPLEEVDPLNRLAMACPALPLCGLAQTEAERIIPSYLERVRALLNKMNLADEEILIRMTGCPNGCARPYMAELAFVGDGPKSYQVWLGGSPVLTRTAWPFKAKMDVDDLEATLEPILAMFVAQRQEYEAFGDFCHRVGAETIERYMESYNSVLA</sequence>
<accession>A0A9K3KAE6</accession>
<comment type="caution">
    <text evidence="8">The sequence shown here is derived from an EMBL/GenBank/DDBJ whole genome shotgun (WGS) entry which is preliminary data.</text>
</comment>
<evidence type="ECO:0000313" key="8">
    <source>
        <dbReference type="EMBL" id="KAG7340174.1"/>
    </source>
</evidence>